<evidence type="ECO:0000313" key="11">
    <source>
        <dbReference type="EMBL" id="HGT41063.1"/>
    </source>
</evidence>
<keyword evidence="5" id="KW-0067">ATP-binding</keyword>
<dbReference type="NCBIfam" id="NF008165">
    <property type="entry name" value="PRK10917.1-3"/>
    <property type="match status" value="1"/>
</dbReference>
<gene>
    <name evidence="11" type="primary">recG</name>
    <name evidence="11" type="ORF">ENS64_17595</name>
</gene>
<dbReference type="SMART" id="SM00490">
    <property type="entry name" value="HELICc"/>
    <property type="match status" value="1"/>
</dbReference>
<feature type="domain" description="Helicase C-terminal" evidence="10">
    <location>
        <begin position="459"/>
        <end position="627"/>
    </location>
</feature>
<dbReference type="PANTHER" id="PTHR47964:SF1">
    <property type="entry name" value="ATP-DEPENDENT DNA HELICASE HOMOLOG RECG, CHLOROPLASTIC"/>
    <property type="match status" value="1"/>
</dbReference>
<keyword evidence="2" id="KW-0227">DNA damage</keyword>
<sequence length="694" mass="78177">MTPDPLDTPVQFVRGVGPARAELLQKLDIRTVRDLLFYLPRDVLDLTRLSTVDELTAERQHAICGVVVDRDARLLRKGGHLTKVLLRCPGGYVEGAWFNQPYMLPKFASGQRVLFTGQPRFRERRWQFAHPRVQWLDDEDDSPTAPGVLPIYGLTEGLSMRELRRMTASAVDGYVEHVPEALLENFRRDWDLPDMREALRSVHRPATVEQYHRGLRRLLFEDLLEFEVALLLRRRYWRRGHRALPLSCTAKIDARIRRLFPFRFTAGQNAAVADIVADLASERPMHRLLQADVGAGKTAVAMYALLLAVANHRQAVLMAPTEVLALQHWQTVERLLAHSRVRRRLLTGQLTPAQRQRTLEEIARGEAELIVGTQAVIQDAVRFRELAVAVIDEQHKFGVSQRARFSQAGMTPHVLVMTATPIPRSLCLTAYGDLDLTIIAELPPGRQRVITSRLGDARSLEKAWDFIRQKLREGRQAYIVCPRVESAEGEDAASSAAAETVFRELQAGVLSDFRLGLVHGQQDRDERAATMDAFRHGDLHALVATTVIEVGIDVPNATLMFVYQAERFGLSQLHQLRGRIGRGAHQAYCFLASEATSPEAVQRLSALEKMDDGFRIAEVDFALRGPGDVLGTRQHGASPLRVADLVRDQALLEPVRKAAWMLVQDETIDTPEWAPFKIRVLERFATLMDLPRSG</sequence>
<dbReference type="GO" id="GO:0005524">
    <property type="term" value="F:ATP binding"/>
    <property type="evidence" value="ECO:0007669"/>
    <property type="project" value="UniProtKB-KW"/>
</dbReference>
<dbReference type="Pfam" id="PF19833">
    <property type="entry name" value="RecG_dom3_C"/>
    <property type="match status" value="1"/>
</dbReference>
<dbReference type="PROSITE" id="PS51192">
    <property type="entry name" value="HELICASE_ATP_BIND_1"/>
    <property type="match status" value="1"/>
</dbReference>
<protein>
    <recommendedName>
        <fullName evidence="8">Probable DNA 3'-5' helicase RecG</fullName>
    </recommendedName>
</protein>
<dbReference type="GO" id="GO:0003677">
    <property type="term" value="F:DNA binding"/>
    <property type="evidence" value="ECO:0007669"/>
    <property type="project" value="UniProtKB-KW"/>
</dbReference>
<dbReference type="SUPFAM" id="SSF52540">
    <property type="entry name" value="P-loop containing nucleoside triphosphate hydrolases"/>
    <property type="match status" value="1"/>
</dbReference>
<dbReference type="CDD" id="cd04488">
    <property type="entry name" value="RecG_wedge_OBF"/>
    <property type="match status" value="1"/>
</dbReference>
<keyword evidence="4 11" id="KW-0347">Helicase</keyword>
<dbReference type="InterPro" id="IPR001650">
    <property type="entry name" value="Helicase_C-like"/>
</dbReference>
<dbReference type="InterPro" id="IPR014001">
    <property type="entry name" value="Helicase_ATP-bd"/>
</dbReference>
<evidence type="ECO:0000256" key="7">
    <source>
        <dbReference type="ARBA" id="ARBA00023204"/>
    </source>
</evidence>
<evidence type="ECO:0000256" key="1">
    <source>
        <dbReference type="ARBA" id="ARBA00022741"/>
    </source>
</evidence>
<keyword evidence="6" id="KW-0238">DNA-binding</keyword>
<dbReference type="Pfam" id="PF17191">
    <property type="entry name" value="RecG_wedge"/>
    <property type="match status" value="1"/>
</dbReference>
<name>A0A7C4QRP9_9PLAN</name>
<dbReference type="EMBL" id="DSVQ01000019">
    <property type="protein sequence ID" value="HGT41063.1"/>
    <property type="molecule type" value="Genomic_DNA"/>
</dbReference>
<dbReference type="InterPro" id="IPR047112">
    <property type="entry name" value="RecG/Mfd"/>
</dbReference>
<dbReference type="InterPro" id="IPR033454">
    <property type="entry name" value="RecG_wedge"/>
</dbReference>
<keyword evidence="7" id="KW-0234">DNA repair</keyword>
<evidence type="ECO:0000256" key="5">
    <source>
        <dbReference type="ARBA" id="ARBA00022840"/>
    </source>
</evidence>
<dbReference type="PROSITE" id="PS51194">
    <property type="entry name" value="HELICASE_CTER"/>
    <property type="match status" value="1"/>
</dbReference>
<dbReference type="InterPro" id="IPR027417">
    <property type="entry name" value="P-loop_NTPase"/>
</dbReference>
<organism evidence="11">
    <name type="scientific">Schlesneria paludicola</name>
    <dbReference type="NCBI Taxonomy" id="360056"/>
    <lineage>
        <taxon>Bacteria</taxon>
        <taxon>Pseudomonadati</taxon>
        <taxon>Planctomycetota</taxon>
        <taxon>Planctomycetia</taxon>
        <taxon>Planctomycetales</taxon>
        <taxon>Planctomycetaceae</taxon>
        <taxon>Schlesneria</taxon>
    </lineage>
</organism>
<dbReference type="Gene3D" id="2.40.50.140">
    <property type="entry name" value="Nucleic acid-binding proteins"/>
    <property type="match status" value="1"/>
</dbReference>
<dbReference type="AlphaFoldDB" id="A0A7C4QRP9"/>
<accession>A0A7C4QRP9</accession>
<dbReference type="GO" id="GO:0006281">
    <property type="term" value="P:DNA repair"/>
    <property type="evidence" value="ECO:0007669"/>
    <property type="project" value="UniProtKB-KW"/>
</dbReference>
<dbReference type="PANTHER" id="PTHR47964">
    <property type="entry name" value="ATP-DEPENDENT DNA HELICASE HOMOLOG RECG, CHLOROPLASTIC"/>
    <property type="match status" value="1"/>
</dbReference>
<reference evidence="11" key="1">
    <citation type="journal article" date="2020" name="mSystems">
        <title>Genome- and Community-Level Interaction Insights into Carbon Utilization and Element Cycling Functions of Hydrothermarchaeota in Hydrothermal Sediment.</title>
        <authorList>
            <person name="Zhou Z."/>
            <person name="Liu Y."/>
            <person name="Xu W."/>
            <person name="Pan J."/>
            <person name="Luo Z.H."/>
            <person name="Li M."/>
        </authorList>
    </citation>
    <scope>NUCLEOTIDE SEQUENCE [LARGE SCALE GENOMIC DNA]</scope>
    <source>
        <strain evidence="11">SpSt-508</strain>
    </source>
</reference>
<evidence type="ECO:0000256" key="3">
    <source>
        <dbReference type="ARBA" id="ARBA00022801"/>
    </source>
</evidence>
<evidence type="ECO:0000256" key="6">
    <source>
        <dbReference type="ARBA" id="ARBA00023125"/>
    </source>
</evidence>
<dbReference type="Pfam" id="PF00271">
    <property type="entry name" value="Helicase_C"/>
    <property type="match status" value="1"/>
</dbReference>
<keyword evidence="3" id="KW-0378">Hydrolase</keyword>
<dbReference type="Pfam" id="PF00270">
    <property type="entry name" value="DEAD"/>
    <property type="match status" value="1"/>
</dbReference>
<dbReference type="GO" id="GO:0003678">
    <property type="term" value="F:DNA helicase activity"/>
    <property type="evidence" value="ECO:0007669"/>
    <property type="project" value="TreeGrafter"/>
</dbReference>
<evidence type="ECO:0000256" key="8">
    <source>
        <dbReference type="ARBA" id="ARBA00049819"/>
    </source>
</evidence>
<dbReference type="InterPro" id="IPR045562">
    <property type="entry name" value="RecG_dom3_C"/>
</dbReference>
<comment type="caution">
    <text evidence="11">The sequence shown here is derived from an EMBL/GenBank/DDBJ whole genome shotgun (WGS) entry which is preliminary data.</text>
</comment>
<dbReference type="SMART" id="SM00487">
    <property type="entry name" value="DEXDc"/>
    <property type="match status" value="1"/>
</dbReference>
<dbReference type="GO" id="GO:0016787">
    <property type="term" value="F:hydrolase activity"/>
    <property type="evidence" value="ECO:0007669"/>
    <property type="project" value="UniProtKB-KW"/>
</dbReference>
<keyword evidence="1" id="KW-0547">Nucleotide-binding</keyword>
<proteinExistence type="predicted"/>
<evidence type="ECO:0000256" key="2">
    <source>
        <dbReference type="ARBA" id="ARBA00022763"/>
    </source>
</evidence>
<evidence type="ECO:0000259" key="9">
    <source>
        <dbReference type="PROSITE" id="PS51192"/>
    </source>
</evidence>
<dbReference type="SUPFAM" id="SSF50249">
    <property type="entry name" value="Nucleic acid-binding proteins"/>
    <property type="match status" value="1"/>
</dbReference>
<evidence type="ECO:0000259" key="10">
    <source>
        <dbReference type="PROSITE" id="PS51194"/>
    </source>
</evidence>
<dbReference type="InterPro" id="IPR011545">
    <property type="entry name" value="DEAD/DEAH_box_helicase_dom"/>
</dbReference>
<dbReference type="NCBIfam" id="NF008168">
    <property type="entry name" value="PRK10917.2-2"/>
    <property type="match status" value="1"/>
</dbReference>
<dbReference type="Gene3D" id="3.40.50.300">
    <property type="entry name" value="P-loop containing nucleotide triphosphate hydrolases"/>
    <property type="match status" value="2"/>
</dbReference>
<dbReference type="InterPro" id="IPR012340">
    <property type="entry name" value="NA-bd_OB-fold"/>
</dbReference>
<evidence type="ECO:0000256" key="4">
    <source>
        <dbReference type="ARBA" id="ARBA00022806"/>
    </source>
</evidence>
<feature type="domain" description="Helicase ATP-binding" evidence="9">
    <location>
        <begin position="278"/>
        <end position="439"/>
    </location>
</feature>